<keyword evidence="11 17" id="KW-1133">Transmembrane helix</keyword>
<dbReference type="EC" id="2.7.13.3" evidence="4"/>
<dbReference type="PANTHER" id="PTHR45339:SF1">
    <property type="entry name" value="HYBRID SIGNAL TRANSDUCTION HISTIDINE KINASE J"/>
    <property type="match status" value="1"/>
</dbReference>
<evidence type="ECO:0000256" key="3">
    <source>
        <dbReference type="ARBA" id="ARBA00006402"/>
    </source>
</evidence>
<dbReference type="SMART" id="SM00387">
    <property type="entry name" value="HATPase_c"/>
    <property type="match status" value="1"/>
</dbReference>
<evidence type="ECO:0000256" key="13">
    <source>
        <dbReference type="ARBA" id="ARBA00023136"/>
    </source>
</evidence>
<evidence type="ECO:0000256" key="12">
    <source>
        <dbReference type="ARBA" id="ARBA00023012"/>
    </source>
</evidence>
<gene>
    <name evidence="21" type="ORF">SAMN05216366_11324</name>
</gene>
<dbReference type="InterPro" id="IPR003661">
    <property type="entry name" value="HisK_dim/P_dom"/>
</dbReference>
<evidence type="ECO:0000259" key="19">
    <source>
        <dbReference type="PROSITE" id="PS50110"/>
    </source>
</evidence>
<dbReference type="PROSITE" id="PS50110">
    <property type="entry name" value="RESPONSE_REGULATORY"/>
    <property type="match status" value="1"/>
</dbReference>
<evidence type="ECO:0000256" key="1">
    <source>
        <dbReference type="ARBA" id="ARBA00000085"/>
    </source>
</evidence>
<dbReference type="AlphaFoldDB" id="A0A1H0RN72"/>
<dbReference type="Proteomes" id="UP000182412">
    <property type="component" value="Unassembled WGS sequence"/>
</dbReference>
<dbReference type="GO" id="GO:0000155">
    <property type="term" value="F:phosphorelay sensor kinase activity"/>
    <property type="evidence" value="ECO:0007669"/>
    <property type="project" value="InterPro"/>
</dbReference>
<evidence type="ECO:0000256" key="2">
    <source>
        <dbReference type="ARBA" id="ARBA00004651"/>
    </source>
</evidence>
<dbReference type="PANTHER" id="PTHR45339">
    <property type="entry name" value="HYBRID SIGNAL TRANSDUCTION HISTIDINE KINASE J"/>
    <property type="match status" value="1"/>
</dbReference>
<dbReference type="InterPro" id="IPR005467">
    <property type="entry name" value="His_kinase_dom"/>
</dbReference>
<dbReference type="SUPFAM" id="SSF52172">
    <property type="entry name" value="CheY-like"/>
    <property type="match status" value="1"/>
</dbReference>
<dbReference type="InterPro" id="IPR008207">
    <property type="entry name" value="Sig_transdc_His_kin_Hpt_dom"/>
</dbReference>
<dbReference type="GO" id="GO:0005886">
    <property type="term" value="C:plasma membrane"/>
    <property type="evidence" value="ECO:0007669"/>
    <property type="project" value="UniProtKB-SubCell"/>
</dbReference>
<evidence type="ECO:0000313" key="21">
    <source>
        <dbReference type="EMBL" id="SDP30962.1"/>
    </source>
</evidence>
<dbReference type="InterPro" id="IPR004358">
    <property type="entry name" value="Sig_transdc_His_kin-like_C"/>
</dbReference>
<comment type="catalytic activity">
    <reaction evidence="1">
        <text>ATP + protein L-histidine = ADP + protein N-phospho-L-histidine.</text>
        <dbReference type="EC" id="2.7.13.3"/>
    </reaction>
</comment>
<evidence type="ECO:0000256" key="4">
    <source>
        <dbReference type="ARBA" id="ARBA00012438"/>
    </source>
</evidence>
<dbReference type="Pfam" id="PF01627">
    <property type="entry name" value="Hpt"/>
    <property type="match status" value="1"/>
</dbReference>
<dbReference type="Pfam" id="PF00512">
    <property type="entry name" value="HisKA"/>
    <property type="match status" value="1"/>
</dbReference>
<evidence type="ECO:0000256" key="9">
    <source>
        <dbReference type="ARBA" id="ARBA00022777"/>
    </source>
</evidence>
<dbReference type="InterPro" id="IPR011006">
    <property type="entry name" value="CheY-like_superfamily"/>
</dbReference>
<dbReference type="Pfam" id="PF02518">
    <property type="entry name" value="HATPase_c"/>
    <property type="match status" value="1"/>
</dbReference>
<keyword evidence="9" id="KW-0418">Kinase</keyword>
<name>A0A1H0RN72_SELRU</name>
<dbReference type="RefSeq" id="WP_074572163.1">
    <property type="nucleotide sequence ID" value="NZ_FNJQ01000013.1"/>
</dbReference>
<dbReference type="FunFam" id="3.30.565.10:FF:000010">
    <property type="entry name" value="Sensor histidine kinase RcsC"/>
    <property type="match status" value="1"/>
</dbReference>
<dbReference type="Pfam" id="PF00072">
    <property type="entry name" value="Response_reg"/>
    <property type="match status" value="1"/>
</dbReference>
<dbReference type="Gene3D" id="3.40.50.2300">
    <property type="match status" value="1"/>
</dbReference>
<dbReference type="GO" id="GO:0005524">
    <property type="term" value="F:ATP binding"/>
    <property type="evidence" value="ECO:0007669"/>
    <property type="project" value="UniProtKB-KW"/>
</dbReference>
<evidence type="ECO:0000256" key="11">
    <source>
        <dbReference type="ARBA" id="ARBA00022989"/>
    </source>
</evidence>
<dbReference type="PRINTS" id="PR00344">
    <property type="entry name" value="BCTRLSENSOR"/>
</dbReference>
<keyword evidence="9" id="KW-0808">Transferase</keyword>
<feature type="domain" description="Histidine kinase" evidence="18">
    <location>
        <begin position="320"/>
        <end position="543"/>
    </location>
</feature>
<dbReference type="CDD" id="cd17546">
    <property type="entry name" value="REC_hyHK_CKI1_RcsC-like"/>
    <property type="match status" value="1"/>
</dbReference>
<evidence type="ECO:0000256" key="10">
    <source>
        <dbReference type="ARBA" id="ARBA00022840"/>
    </source>
</evidence>
<keyword evidence="8" id="KW-0547">Nucleotide-binding</keyword>
<evidence type="ECO:0000256" key="5">
    <source>
        <dbReference type="ARBA" id="ARBA00022475"/>
    </source>
</evidence>
<feature type="transmembrane region" description="Helical" evidence="17">
    <location>
        <begin position="265"/>
        <end position="288"/>
    </location>
</feature>
<evidence type="ECO:0000256" key="7">
    <source>
        <dbReference type="ARBA" id="ARBA00022692"/>
    </source>
</evidence>
<keyword evidence="7 17" id="KW-0812">Transmembrane</keyword>
<keyword evidence="13 17" id="KW-0472">Membrane</keyword>
<feature type="domain" description="Response regulatory" evidence="19">
    <location>
        <begin position="576"/>
        <end position="694"/>
    </location>
</feature>
<feature type="domain" description="HPt" evidence="20">
    <location>
        <begin position="745"/>
        <end position="842"/>
    </location>
</feature>
<dbReference type="Gene3D" id="1.20.120.160">
    <property type="entry name" value="HPT domain"/>
    <property type="match status" value="1"/>
</dbReference>
<evidence type="ECO:0000256" key="15">
    <source>
        <dbReference type="PROSITE-ProRule" id="PRU00110"/>
    </source>
</evidence>
<comment type="subcellular location">
    <subcellularLocation>
        <location evidence="2">Cell membrane</location>
        <topology evidence="2">Multi-pass membrane protein</topology>
    </subcellularLocation>
</comment>
<accession>A0A1H0RN72</accession>
<organism evidence="21 22">
    <name type="scientific">Selenomonas ruminantium</name>
    <dbReference type="NCBI Taxonomy" id="971"/>
    <lineage>
        <taxon>Bacteria</taxon>
        <taxon>Bacillati</taxon>
        <taxon>Bacillota</taxon>
        <taxon>Negativicutes</taxon>
        <taxon>Selenomonadales</taxon>
        <taxon>Selenomonadaceae</taxon>
        <taxon>Selenomonas</taxon>
    </lineage>
</organism>
<evidence type="ECO:0000256" key="6">
    <source>
        <dbReference type="ARBA" id="ARBA00022553"/>
    </source>
</evidence>
<keyword evidence="5" id="KW-1003">Cell membrane</keyword>
<feature type="modified residue" description="Phosphohistidine" evidence="15">
    <location>
        <position position="784"/>
    </location>
</feature>
<reference evidence="21 22" key="1">
    <citation type="submission" date="2016-10" db="EMBL/GenBank/DDBJ databases">
        <authorList>
            <person name="de Groot N.N."/>
        </authorList>
    </citation>
    <scope>NUCLEOTIDE SEQUENCE [LARGE SCALE GENOMIC DNA]</scope>
    <source>
        <strain evidence="21 22">S137</strain>
    </source>
</reference>
<comment type="similarity">
    <text evidence="3">In the N-terminal section; belongs to the phytochrome family.</text>
</comment>
<dbReference type="EMBL" id="FNJQ01000013">
    <property type="protein sequence ID" value="SDP30962.1"/>
    <property type="molecule type" value="Genomic_DNA"/>
</dbReference>
<evidence type="ECO:0000259" key="20">
    <source>
        <dbReference type="PROSITE" id="PS50894"/>
    </source>
</evidence>
<dbReference type="Gene3D" id="1.10.287.130">
    <property type="match status" value="1"/>
</dbReference>
<dbReference type="InterPro" id="IPR003594">
    <property type="entry name" value="HATPase_dom"/>
</dbReference>
<proteinExistence type="inferred from homology"/>
<protein>
    <recommendedName>
        <fullName evidence="14">Circadian input-output histidine kinase CikA</fullName>
        <ecNumber evidence="4">2.7.13.3</ecNumber>
    </recommendedName>
</protein>
<dbReference type="CDD" id="cd00082">
    <property type="entry name" value="HisKA"/>
    <property type="match status" value="1"/>
</dbReference>
<sequence length="914" mass="102315">MSKRMTRIEKGTILALLGFGLVLLLVGALFQSRMGELLSAYTESQTRRQAETLATQAAEKLGTELENLAYVAAKIEANPAEVERLMPLVHNELGVRQGLLNIEGRAVYGDSISPRIYSGIQTAFRGKSDISFETEQGLLFTYPVFRGRNIKYVLYRQYPLTAIAARFPISCYDNIGRMMVVSRDGEIIIPFANSTAEDVAYMNSQEVKDCFNSMHREMEVSVAAAHTFPTERGEMLLFEAEIPHTDFLLEGFVPKDKASEGIGSISLLVIWVFGLLMLMVVIGAVYLVRVRVKIQESDELRAAKEMAEGASRAKSDFLSNMSHEIRTPINAVLGMNEMILRESEDRDILAYAESIKSAGTTLLGIINDILDFSKIEAGRIDIIPVEYDLSSLINDLVIMIKARADKKDLTLRLDFDPQTPKRLYGDEVRIKQVITNILTNAVKYTERGGITFSLKFERIAAAADRVMLLVAVKDTGIGIKPEDLDKLFSKFERIEEKRNRHVEGTGLGMAISQMLLDKMASKLEVVSVYGEGSTFSFRVEQKVVKWEPLGDYEASYASMLKSHKKYRERFTALQAQVLVADDNEMNLMVFKSLLKQTKMLIDTAEDGREAVLAARKKKYALIFLDHMMPNMDGIEALHEIREQIDGLNCDTPAICLTANAISGARDRYIEAGFDDYLTKPIDADKLEAALLAYLPAEMVIKNTENKARTAEKDEEAASVGLPAVLRPLQGQAWLDLGRGIGNSGSVDAYLPLLKIFYESLDDKADEIEGFYAHEDWQNYTIKVHALKSSARLIGAEDFGEEAQLLENAGKAGDLSYIHEHHKAFMSECRSFKNPLSEVFKAAESEEKPEADPELMEAVLEEIRLAAERMDCDQLESILTEMEAYQIPKAQEGVWNQLLKAAQRYDYQEILSILA</sequence>
<keyword evidence="10" id="KW-0067">ATP-binding</keyword>
<dbReference type="SMART" id="SM00388">
    <property type="entry name" value="HisKA"/>
    <property type="match status" value="1"/>
</dbReference>
<dbReference type="SMART" id="SM00448">
    <property type="entry name" value="REC"/>
    <property type="match status" value="1"/>
</dbReference>
<dbReference type="InterPro" id="IPR036890">
    <property type="entry name" value="HATPase_C_sf"/>
</dbReference>
<dbReference type="PROSITE" id="PS50894">
    <property type="entry name" value="HPT"/>
    <property type="match status" value="1"/>
</dbReference>
<evidence type="ECO:0000259" key="18">
    <source>
        <dbReference type="PROSITE" id="PS50109"/>
    </source>
</evidence>
<dbReference type="SUPFAM" id="SSF47226">
    <property type="entry name" value="Histidine-containing phosphotransfer domain, HPT domain"/>
    <property type="match status" value="1"/>
</dbReference>
<dbReference type="SUPFAM" id="SSF55874">
    <property type="entry name" value="ATPase domain of HSP90 chaperone/DNA topoisomerase II/histidine kinase"/>
    <property type="match status" value="1"/>
</dbReference>
<evidence type="ECO:0000256" key="17">
    <source>
        <dbReference type="SAM" id="Phobius"/>
    </source>
</evidence>
<dbReference type="InterPro" id="IPR001789">
    <property type="entry name" value="Sig_transdc_resp-reg_receiver"/>
</dbReference>
<dbReference type="PROSITE" id="PS50109">
    <property type="entry name" value="HIS_KIN"/>
    <property type="match status" value="1"/>
</dbReference>
<keyword evidence="12" id="KW-0902">Two-component regulatory system</keyword>
<evidence type="ECO:0000256" key="8">
    <source>
        <dbReference type="ARBA" id="ARBA00022741"/>
    </source>
</evidence>
<feature type="modified residue" description="4-aspartylphosphate" evidence="16">
    <location>
        <position position="625"/>
    </location>
</feature>
<dbReference type="Gene3D" id="3.30.565.10">
    <property type="entry name" value="Histidine kinase-like ATPase, C-terminal domain"/>
    <property type="match status" value="1"/>
</dbReference>
<dbReference type="SUPFAM" id="SSF47384">
    <property type="entry name" value="Homodimeric domain of signal transducing histidine kinase"/>
    <property type="match status" value="1"/>
</dbReference>
<dbReference type="InterPro" id="IPR036641">
    <property type="entry name" value="HPT_dom_sf"/>
</dbReference>
<dbReference type="InterPro" id="IPR036097">
    <property type="entry name" value="HisK_dim/P_sf"/>
</dbReference>
<evidence type="ECO:0000256" key="16">
    <source>
        <dbReference type="PROSITE-ProRule" id="PRU00169"/>
    </source>
</evidence>
<evidence type="ECO:0000256" key="14">
    <source>
        <dbReference type="ARBA" id="ARBA00074306"/>
    </source>
</evidence>
<dbReference type="OrthoDB" id="9805486at2"/>
<keyword evidence="6 16" id="KW-0597">Phosphoprotein</keyword>
<evidence type="ECO:0000313" key="22">
    <source>
        <dbReference type="Proteomes" id="UP000182412"/>
    </source>
</evidence>